<sequence length="111" mass="13300">MKKINLYNFKKDRYRKARGGYSRFLNLYCTGCKSFLLLYQKDGPGILKRLYMDRIFAPVELTDLQKKDYKENLVCNHCKNIIGFSIIYEKENRKSFHLKQGTFTKKVTKRK</sequence>
<evidence type="ECO:0000313" key="2">
    <source>
        <dbReference type="Proteomes" id="UP000229699"/>
    </source>
</evidence>
<organism evidence="1 2">
    <name type="scientific">Candidatus Roizmanbacteria bacterium CG22_combo_CG10-13_8_21_14_all_34_12</name>
    <dbReference type="NCBI Taxonomy" id="1974860"/>
    <lineage>
        <taxon>Bacteria</taxon>
        <taxon>Candidatus Roizmaniibacteriota</taxon>
    </lineage>
</organism>
<dbReference type="Proteomes" id="UP000229699">
    <property type="component" value="Unassembled WGS sequence"/>
</dbReference>
<accession>A0A2H0C0L8</accession>
<proteinExistence type="predicted"/>
<reference evidence="1 2" key="1">
    <citation type="submission" date="2017-09" db="EMBL/GenBank/DDBJ databases">
        <title>Depth-based differentiation of microbial function through sediment-hosted aquifers and enrichment of novel symbionts in the deep terrestrial subsurface.</title>
        <authorList>
            <person name="Probst A.J."/>
            <person name="Ladd B."/>
            <person name="Jarett J.K."/>
            <person name="Geller-Mcgrath D.E."/>
            <person name="Sieber C.M."/>
            <person name="Emerson J.B."/>
            <person name="Anantharaman K."/>
            <person name="Thomas B.C."/>
            <person name="Malmstrom R."/>
            <person name="Stieglmeier M."/>
            <person name="Klingl A."/>
            <person name="Woyke T."/>
            <person name="Ryan C.M."/>
            <person name="Banfield J.F."/>
        </authorList>
    </citation>
    <scope>NUCLEOTIDE SEQUENCE [LARGE SCALE GENOMIC DNA]</scope>
    <source>
        <strain evidence="1">CG22_combo_CG10-13_8_21_14_all_34_12</strain>
    </source>
</reference>
<dbReference type="EMBL" id="PCTC01000046">
    <property type="protein sequence ID" value="PIP63483.1"/>
    <property type="molecule type" value="Genomic_DNA"/>
</dbReference>
<comment type="caution">
    <text evidence="1">The sequence shown here is derived from an EMBL/GenBank/DDBJ whole genome shotgun (WGS) entry which is preliminary data.</text>
</comment>
<protein>
    <submittedName>
        <fullName evidence="1">Uncharacterized protein</fullName>
    </submittedName>
</protein>
<evidence type="ECO:0000313" key="1">
    <source>
        <dbReference type="EMBL" id="PIP63483.1"/>
    </source>
</evidence>
<gene>
    <name evidence="1" type="ORF">COW97_02260</name>
</gene>
<dbReference type="AlphaFoldDB" id="A0A2H0C0L8"/>
<name>A0A2H0C0L8_9BACT</name>